<dbReference type="EMBL" id="VCLA01000160">
    <property type="protein sequence ID" value="MQT02971.1"/>
    <property type="molecule type" value="Genomic_DNA"/>
</dbReference>
<organism evidence="1 2">
    <name type="scientific">Streptomyces jumonjinensis</name>
    <dbReference type="NCBI Taxonomy" id="1945"/>
    <lineage>
        <taxon>Bacteria</taxon>
        <taxon>Bacillati</taxon>
        <taxon>Actinomycetota</taxon>
        <taxon>Actinomycetes</taxon>
        <taxon>Kitasatosporales</taxon>
        <taxon>Streptomycetaceae</taxon>
        <taxon>Streptomyces</taxon>
    </lineage>
</organism>
<keyword evidence="2" id="KW-1185">Reference proteome</keyword>
<comment type="caution">
    <text evidence="1">The sequence shown here is derived from an EMBL/GenBank/DDBJ whole genome shotgun (WGS) entry which is preliminary data.</text>
</comment>
<reference evidence="1 2" key="1">
    <citation type="submission" date="2019-05" db="EMBL/GenBank/DDBJ databases">
        <title>Comparative genomics and metabolomics analyses of clavulanic acid producing Streptomyces species provides insight into specialized metabolism and evolution of beta-lactam biosynthetic gene clusters.</title>
        <authorList>
            <person name="Moore M.A."/>
            <person name="Cruz-Morales P."/>
            <person name="Barona Gomez F."/>
            <person name="Kapil T."/>
        </authorList>
    </citation>
    <scope>NUCLEOTIDE SEQUENCE [LARGE SCALE GENOMIC DNA]</scope>
    <source>
        <strain evidence="1 2">NRRL 5741</strain>
    </source>
</reference>
<proteinExistence type="predicted"/>
<name>A0A646KLZ6_STRJU</name>
<dbReference type="AlphaFoldDB" id="A0A646KLZ6"/>
<gene>
    <name evidence="1" type="ORF">FF041_23100</name>
</gene>
<dbReference type="Proteomes" id="UP000419138">
    <property type="component" value="Unassembled WGS sequence"/>
</dbReference>
<protein>
    <submittedName>
        <fullName evidence="1">Uncharacterized protein</fullName>
    </submittedName>
</protein>
<accession>A0A646KLZ6</accession>
<dbReference type="OrthoDB" id="4309379at2"/>
<evidence type="ECO:0000313" key="1">
    <source>
        <dbReference type="EMBL" id="MQT02971.1"/>
    </source>
</evidence>
<dbReference type="RefSeq" id="WP_153524549.1">
    <property type="nucleotide sequence ID" value="NZ_JBEPDZ010000002.1"/>
</dbReference>
<evidence type="ECO:0000313" key="2">
    <source>
        <dbReference type="Proteomes" id="UP000419138"/>
    </source>
</evidence>
<sequence length="134" mass="14551">MADAFVTGDVHHRACGICPSRRFPLGEFDVFERPTRECPFNPADGHRYTADGTPVCVHPAKVGLPAARYKSEGSPLKVAVCLPADASDVVPYLHDLLYGVAPVLLNDLIGQAQVEIRQAFPDLDPITTLRRALS</sequence>